<accession>A0AAD5QGZ2</accession>
<protein>
    <recommendedName>
        <fullName evidence="4">Carboxylic ester hydrolase</fullName>
        <ecNumber evidence="4">3.1.1.-</ecNumber>
    </recommendedName>
</protein>
<gene>
    <name evidence="6" type="ORF">KIN20_002723</name>
</gene>
<feature type="domain" description="Carboxylesterase type B" evidence="5">
    <location>
        <begin position="3"/>
        <end position="398"/>
    </location>
</feature>
<dbReference type="InterPro" id="IPR019826">
    <property type="entry name" value="Carboxylesterase_B_AS"/>
</dbReference>
<dbReference type="Pfam" id="PF00135">
    <property type="entry name" value="COesterase"/>
    <property type="match status" value="1"/>
</dbReference>
<evidence type="ECO:0000313" key="7">
    <source>
        <dbReference type="Proteomes" id="UP001196413"/>
    </source>
</evidence>
<keyword evidence="7" id="KW-1185">Reference proteome</keyword>
<dbReference type="Proteomes" id="UP001196413">
    <property type="component" value="Unassembled WGS sequence"/>
</dbReference>
<dbReference type="Gene3D" id="3.40.50.1820">
    <property type="entry name" value="alpha/beta hydrolase"/>
    <property type="match status" value="1"/>
</dbReference>
<dbReference type="PROSITE" id="PS00122">
    <property type="entry name" value="CARBOXYLESTERASE_B_1"/>
    <property type="match status" value="1"/>
</dbReference>
<evidence type="ECO:0000259" key="5">
    <source>
        <dbReference type="Pfam" id="PF00135"/>
    </source>
</evidence>
<evidence type="ECO:0000313" key="6">
    <source>
        <dbReference type="EMBL" id="KAJ1347620.1"/>
    </source>
</evidence>
<comment type="similarity">
    <text evidence="1 4">Belongs to the type-B carboxylesterase/lipase family.</text>
</comment>
<dbReference type="EMBL" id="JAHQIW010000355">
    <property type="protein sequence ID" value="KAJ1347620.1"/>
    <property type="molecule type" value="Genomic_DNA"/>
</dbReference>
<dbReference type="InterPro" id="IPR002018">
    <property type="entry name" value="CarbesteraseB"/>
</dbReference>
<keyword evidence="2" id="KW-0719">Serine esterase</keyword>
<comment type="caution">
    <text evidence="6">The sequence shown here is derived from an EMBL/GenBank/DDBJ whole genome shotgun (WGS) entry which is preliminary data.</text>
</comment>
<name>A0AAD5QGZ2_PARTN</name>
<dbReference type="PANTHER" id="PTHR45029">
    <property type="entry name" value="CARBOXYLIC ESTER HYDROLASE-RELATED"/>
    <property type="match status" value="1"/>
</dbReference>
<evidence type="ECO:0000256" key="3">
    <source>
        <dbReference type="ARBA" id="ARBA00022801"/>
    </source>
</evidence>
<dbReference type="InterPro" id="IPR043187">
    <property type="entry name" value="CM06B1-like"/>
</dbReference>
<sequence length="425" mass="48728">MNLCVKDVVVVSINYRLGPFGFFTTGDDVCRGNMGLWDQTLALHWIHDNIESFGGDPKNVTVFGQSAGGASADLLAISPHSRDLFHRVIPMAGCGECEFAMRTSKSQAKLCREFARFIGWTGDDDDSIGLMRFMETQPASRIEVGINPKKGFHSSQSGNLLFVPNFDGEFFPKSMDELRCESPRKQIMVGTTQHEGLFFVALGGFPRTAEGIKRFCRRIVRECDYGSDTENVQREIYDFYLKDVNPKDKRRVAERFVQLLSDYAINVGVMRYVQKMAQCGNEVYFYCFEYYNPDGFGIFRFLFPFKGATHCSEVRYILGKGVFSKFRPNKSDLKMLDMMTNFFTNFAKHGNPNGGQLLSNDKLLWEPYDVTKPYRHLLIRLPAPVMADDYQRQRVQFWERIILKNRDKGTTLIIQSFNIFLSFSI</sequence>
<dbReference type="EC" id="3.1.1.-" evidence="4"/>
<dbReference type="PANTHER" id="PTHR45029:SF6">
    <property type="entry name" value="CARBOXYLIC ESTER HYDROLASE"/>
    <property type="match status" value="1"/>
</dbReference>
<proteinExistence type="inferred from homology"/>
<evidence type="ECO:0000256" key="4">
    <source>
        <dbReference type="RuleBase" id="RU361235"/>
    </source>
</evidence>
<keyword evidence="3 4" id="KW-0378">Hydrolase</keyword>
<evidence type="ECO:0000256" key="2">
    <source>
        <dbReference type="ARBA" id="ARBA00022487"/>
    </source>
</evidence>
<dbReference type="InterPro" id="IPR029058">
    <property type="entry name" value="AB_hydrolase_fold"/>
</dbReference>
<dbReference type="AlphaFoldDB" id="A0AAD5QGZ2"/>
<dbReference type="SUPFAM" id="SSF53474">
    <property type="entry name" value="alpha/beta-Hydrolases"/>
    <property type="match status" value="1"/>
</dbReference>
<organism evidence="6 7">
    <name type="scientific">Parelaphostrongylus tenuis</name>
    <name type="common">Meningeal worm</name>
    <dbReference type="NCBI Taxonomy" id="148309"/>
    <lineage>
        <taxon>Eukaryota</taxon>
        <taxon>Metazoa</taxon>
        <taxon>Ecdysozoa</taxon>
        <taxon>Nematoda</taxon>
        <taxon>Chromadorea</taxon>
        <taxon>Rhabditida</taxon>
        <taxon>Rhabditina</taxon>
        <taxon>Rhabditomorpha</taxon>
        <taxon>Strongyloidea</taxon>
        <taxon>Metastrongylidae</taxon>
        <taxon>Parelaphostrongylus</taxon>
    </lineage>
</organism>
<evidence type="ECO:0000256" key="1">
    <source>
        <dbReference type="ARBA" id="ARBA00005964"/>
    </source>
</evidence>
<dbReference type="GO" id="GO:0052689">
    <property type="term" value="F:carboxylic ester hydrolase activity"/>
    <property type="evidence" value="ECO:0007669"/>
    <property type="project" value="UniProtKB-KW"/>
</dbReference>
<reference evidence="6" key="1">
    <citation type="submission" date="2021-06" db="EMBL/GenBank/DDBJ databases">
        <title>Parelaphostrongylus tenuis whole genome reference sequence.</title>
        <authorList>
            <person name="Garwood T.J."/>
            <person name="Larsen P.A."/>
            <person name="Fountain-Jones N.M."/>
            <person name="Garbe J.R."/>
            <person name="Macchietto M.G."/>
            <person name="Kania S.A."/>
            <person name="Gerhold R.W."/>
            <person name="Richards J.E."/>
            <person name="Wolf T.M."/>
        </authorList>
    </citation>
    <scope>NUCLEOTIDE SEQUENCE</scope>
    <source>
        <strain evidence="6">MNPRO001-30</strain>
        <tissue evidence="6">Meninges</tissue>
    </source>
</reference>